<dbReference type="InterPro" id="IPR029068">
    <property type="entry name" value="Glyas_Bleomycin-R_OHBP_Dase"/>
</dbReference>
<protein>
    <submittedName>
        <fullName evidence="2">Glyoxalase-like domain-containing protein</fullName>
    </submittedName>
</protein>
<organism evidence="2 3">
    <name type="scientific">Candidatus Planktophila limnetica</name>
    <dbReference type="NCBI Taxonomy" id="573600"/>
    <lineage>
        <taxon>Bacteria</taxon>
        <taxon>Bacillati</taxon>
        <taxon>Actinomycetota</taxon>
        <taxon>Actinomycetes</taxon>
        <taxon>Candidatus Nanopelagicales</taxon>
        <taxon>Candidatus Nanopelagicaceae</taxon>
        <taxon>Candidatus Planktophila</taxon>
    </lineage>
</organism>
<dbReference type="KEGG" id="plim:PHILAsVB114_06660"/>
<keyword evidence="3" id="KW-1185">Reference proteome</keyword>
<dbReference type="AlphaFoldDB" id="A0A249LHB9"/>
<dbReference type="Gene3D" id="3.10.180.10">
    <property type="entry name" value="2,3-Dihydroxybiphenyl 1,2-Dioxygenase, domain 1"/>
    <property type="match status" value="1"/>
</dbReference>
<accession>A0A249LHB9</accession>
<reference evidence="2 3" key="1">
    <citation type="submission" date="2016-07" db="EMBL/GenBank/DDBJ databases">
        <title>High microdiversification within the ubiquitous acI lineage of Actinobacteria.</title>
        <authorList>
            <person name="Neuenschwander S.M."/>
            <person name="Salcher M."/>
            <person name="Ghai R."/>
            <person name="Pernthaler J."/>
        </authorList>
    </citation>
    <scope>NUCLEOTIDE SEQUENCE [LARGE SCALE GENOMIC DNA]</scope>
    <source>
        <strain evidence="2">MMS-VB-114</strain>
    </source>
</reference>
<sequence length="215" mass="23283">MRLDHVSYVTSHDQLADTVQRLGARLGSTFVDGGIHPRFGTRNFTLPLQNGHYLEVVCPLDHPSSDSTPFGKAVSQRAAEGGGWLTWVVAVDDVSKIEKRLGRAAVDGHRTKPDGKDLAWKQIGVLGTLEDKQLPFFIEWLSLDHPSTDGKAIAKIVKVEIAGDESRIEEWLGSELHAAIGSDVEVEWVSASANDGDSGIVAVHVMTPSGVVRLD</sequence>
<dbReference type="PANTHER" id="PTHR40265">
    <property type="entry name" value="BLL2707 PROTEIN"/>
    <property type="match status" value="1"/>
</dbReference>
<evidence type="ECO:0000313" key="3">
    <source>
        <dbReference type="Proteomes" id="UP000217221"/>
    </source>
</evidence>
<dbReference type="Pfam" id="PF13468">
    <property type="entry name" value="Glyoxalase_3"/>
    <property type="match status" value="1"/>
</dbReference>
<gene>
    <name evidence="2" type="ORF">PHILAsVB114_06660</name>
</gene>
<feature type="domain" description="Glyoxalase-like" evidence="1">
    <location>
        <begin position="3"/>
        <end position="171"/>
    </location>
</feature>
<dbReference type="EMBL" id="CP016782">
    <property type="protein sequence ID" value="ASY28275.1"/>
    <property type="molecule type" value="Genomic_DNA"/>
</dbReference>
<evidence type="ECO:0000313" key="2">
    <source>
        <dbReference type="EMBL" id="ASY28275.1"/>
    </source>
</evidence>
<proteinExistence type="predicted"/>
<evidence type="ECO:0000259" key="1">
    <source>
        <dbReference type="Pfam" id="PF13468"/>
    </source>
</evidence>
<dbReference type="OrthoDB" id="8857320at2"/>
<name>A0A249LHB9_9ACTN</name>
<dbReference type="PANTHER" id="PTHR40265:SF1">
    <property type="entry name" value="GLYOXALASE-LIKE DOMAIN-CONTAINING PROTEIN"/>
    <property type="match status" value="1"/>
</dbReference>
<dbReference type="RefSeq" id="WP_095698585.1">
    <property type="nucleotide sequence ID" value="NZ_CP016782.1"/>
</dbReference>
<dbReference type="InterPro" id="IPR025870">
    <property type="entry name" value="Glyoxalase-like_dom"/>
</dbReference>
<dbReference type="Proteomes" id="UP000217221">
    <property type="component" value="Chromosome"/>
</dbReference>